<evidence type="ECO:0000256" key="2">
    <source>
        <dbReference type="ARBA" id="ARBA00023015"/>
    </source>
</evidence>
<dbReference type="InterPro" id="IPR011598">
    <property type="entry name" value="bHLH_dom"/>
</dbReference>
<reference evidence="8 9" key="1">
    <citation type="journal article" date="2023" name="Hortic Res">
        <title>Pangenome of water caltrop reveals structural variations and asymmetric subgenome divergence after allopolyploidization.</title>
        <authorList>
            <person name="Zhang X."/>
            <person name="Chen Y."/>
            <person name="Wang L."/>
            <person name="Yuan Y."/>
            <person name="Fang M."/>
            <person name="Shi L."/>
            <person name="Lu R."/>
            <person name="Comes H.P."/>
            <person name="Ma Y."/>
            <person name="Chen Y."/>
            <person name="Huang G."/>
            <person name="Zhou Y."/>
            <person name="Zheng Z."/>
            <person name="Qiu Y."/>
        </authorList>
    </citation>
    <scope>NUCLEOTIDE SEQUENCE [LARGE SCALE GENOMIC DNA]</scope>
    <source>
        <tissue evidence="8">Roots</tissue>
    </source>
</reference>
<dbReference type="Pfam" id="PF00010">
    <property type="entry name" value="HLH"/>
    <property type="match status" value="1"/>
</dbReference>
<comment type="subcellular location">
    <subcellularLocation>
        <location evidence="1">Nucleus</location>
    </subcellularLocation>
</comment>
<keyword evidence="5" id="KW-0539">Nucleus</keyword>
<proteinExistence type="predicted"/>
<dbReference type="FunFam" id="4.10.280.10:FF:000002">
    <property type="entry name" value="Basic helix-loop-helix transcription factor"/>
    <property type="match status" value="1"/>
</dbReference>
<dbReference type="CDD" id="cd18919">
    <property type="entry name" value="bHLH_AtBPE_like"/>
    <property type="match status" value="1"/>
</dbReference>
<protein>
    <recommendedName>
        <fullName evidence="7">BHLH domain-containing protein</fullName>
    </recommendedName>
</protein>
<sequence>MRTHKRESLKVCLHILHLPPKFLGFLSLFLPRVIKKQLFVTSSPLQLQLAHWVFVWGCCDGGEMRFQQERNVVTNCESNPISHEASAMAMTPMMMMSKSSNVHQDPFFSSGWVPHSTMAHGHQNFGCPPIVSHRDFANFHLPPVPLWENQGITPHLPNYPPPNSGFLEMVPTAPSLMSSGLTDMVGPVGLSQYGPVTNSRSGYALNVEGGGSEEAQDRGEDTMNCPAERRRKRTLDSSSPYESNKSNERDAHRDSSGDTRDIQRKHHEKKQKTEQLDSTNSRGKQTKEDSNSGELHKENYIHVRARRGQATNSHSLAERVRREKISERMRMLQELVPGCNKITGKAVMLDEIINYVQSLQQQVEFLSMKLATVLPDLSTDMERVLSKELLQAGGRESIAHGLGPGTGPPLPYNNIPGIFQGALLGTTSQYPSLSQAQLATELQTHFPMGFDSTSAIDILKQNAGRLKPEQ</sequence>
<dbReference type="InterPro" id="IPR036638">
    <property type="entry name" value="HLH_DNA-bd_sf"/>
</dbReference>
<evidence type="ECO:0000313" key="9">
    <source>
        <dbReference type="Proteomes" id="UP001345219"/>
    </source>
</evidence>
<dbReference type="EMBL" id="JAXIOK010000023">
    <property type="protein sequence ID" value="KAK4742654.1"/>
    <property type="molecule type" value="Genomic_DNA"/>
</dbReference>
<dbReference type="PANTHER" id="PTHR12565">
    <property type="entry name" value="STEROL REGULATORY ELEMENT-BINDING PROTEIN"/>
    <property type="match status" value="1"/>
</dbReference>
<keyword evidence="2" id="KW-0805">Transcription regulation</keyword>
<dbReference type="Gene3D" id="4.10.280.10">
    <property type="entry name" value="Helix-loop-helix DNA-binding domain"/>
    <property type="match status" value="1"/>
</dbReference>
<dbReference type="InterPro" id="IPR024097">
    <property type="entry name" value="bHLH_ZIP_TF"/>
</dbReference>
<feature type="compositionally biased region" description="Basic and acidic residues" evidence="6">
    <location>
        <begin position="245"/>
        <end position="262"/>
    </location>
</feature>
<dbReference type="GO" id="GO:0003700">
    <property type="term" value="F:DNA-binding transcription factor activity"/>
    <property type="evidence" value="ECO:0007669"/>
    <property type="project" value="TreeGrafter"/>
</dbReference>
<keyword evidence="3" id="KW-0238">DNA-binding</keyword>
<dbReference type="SMART" id="SM00353">
    <property type="entry name" value="HLH"/>
    <property type="match status" value="1"/>
</dbReference>
<dbReference type="GO" id="GO:0046983">
    <property type="term" value="F:protein dimerization activity"/>
    <property type="evidence" value="ECO:0007669"/>
    <property type="project" value="InterPro"/>
</dbReference>
<dbReference type="PANTHER" id="PTHR12565:SF312">
    <property type="entry name" value="TRANSCRIPTION FACTOR BHLH74"/>
    <property type="match status" value="1"/>
</dbReference>
<dbReference type="GO" id="GO:0005634">
    <property type="term" value="C:nucleus"/>
    <property type="evidence" value="ECO:0007669"/>
    <property type="project" value="UniProtKB-SubCell"/>
</dbReference>
<comment type="caution">
    <text evidence="8">The sequence shown here is derived from an EMBL/GenBank/DDBJ whole genome shotgun (WGS) entry which is preliminary data.</text>
</comment>
<organism evidence="8 9">
    <name type="scientific">Trapa incisa</name>
    <dbReference type="NCBI Taxonomy" id="236973"/>
    <lineage>
        <taxon>Eukaryota</taxon>
        <taxon>Viridiplantae</taxon>
        <taxon>Streptophyta</taxon>
        <taxon>Embryophyta</taxon>
        <taxon>Tracheophyta</taxon>
        <taxon>Spermatophyta</taxon>
        <taxon>Magnoliopsida</taxon>
        <taxon>eudicotyledons</taxon>
        <taxon>Gunneridae</taxon>
        <taxon>Pentapetalae</taxon>
        <taxon>rosids</taxon>
        <taxon>malvids</taxon>
        <taxon>Myrtales</taxon>
        <taxon>Lythraceae</taxon>
        <taxon>Trapa</taxon>
    </lineage>
</organism>
<evidence type="ECO:0000313" key="8">
    <source>
        <dbReference type="EMBL" id="KAK4742654.1"/>
    </source>
</evidence>
<dbReference type="PROSITE" id="PS50888">
    <property type="entry name" value="BHLH"/>
    <property type="match status" value="1"/>
</dbReference>
<dbReference type="SUPFAM" id="SSF47459">
    <property type="entry name" value="HLH, helix-loop-helix DNA-binding domain"/>
    <property type="match status" value="1"/>
</dbReference>
<evidence type="ECO:0000256" key="4">
    <source>
        <dbReference type="ARBA" id="ARBA00023163"/>
    </source>
</evidence>
<feature type="region of interest" description="Disordered" evidence="6">
    <location>
        <begin position="204"/>
        <end position="298"/>
    </location>
</feature>
<dbReference type="AlphaFoldDB" id="A0AAN7GJ58"/>
<keyword evidence="4" id="KW-0804">Transcription</keyword>
<evidence type="ECO:0000256" key="1">
    <source>
        <dbReference type="ARBA" id="ARBA00004123"/>
    </source>
</evidence>
<gene>
    <name evidence="8" type="ORF">SAY87_000655</name>
</gene>
<name>A0AAN7GJ58_9MYRT</name>
<evidence type="ECO:0000256" key="3">
    <source>
        <dbReference type="ARBA" id="ARBA00023125"/>
    </source>
</evidence>
<accession>A0AAN7GJ58</accession>
<evidence type="ECO:0000259" key="7">
    <source>
        <dbReference type="PROSITE" id="PS50888"/>
    </source>
</evidence>
<feature type="domain" description="BHLH" evidence="7">
    <location>
        <begin position="309"/>
        <end position="359"/>
    </location>
</feature>
<feature type="compositionally biased region" description="Basic and acidic residues" evidence="6">
    <location>
        <begin position="285"/>
        <end position="298"/>
    </location>
</feature>
<evidence type="ECO:0000256" key="6">
    <source>
        <dbReference type="SAM" id="MobiDB-lite"/>
    </source>
</evidence>
<keyword evidence="9" id="KW-1185">Reference proteome</keyword>
<dbReference type="GO" id="GO:0003677">
    <property type="term" value="F:DNA binding"/>
    <property type="evidence" value="ECO:0007669"/>
    <property type="project" value="UniProtKB-KW"/>
</dbReference>
<dbReference type="Proteomes" id="UP001345219">
    <property type="component" value="Chromosome 1"/>
</dbReference>
<evidence type="ECO:0000256" key="5">
    <source>
        <dbReference type="ARBA" id="ARBA00023242"/>
    </source>
</evidence>